<keyword evidence="4" id="KW-1185">Reference proteome</keyword>
<evidence type="ECO:0000313" key="3">
    <source>
        <dbReference type="EnsemblPlants" id="OB06G16370.1"/>
    </source>
</evidence>
<dbReference type="HOGENOM" id="CLU_1752553_0_0_1"/>
<evidence type="ECO:0000313" key="4">
    <source>
        <dbReference type="Proteomes" id="UP000006038"/>
    </source>
</evidence>
<organism evidence="3">
    <name type="scientific">Oryza brachyantha</name>
    <name type="common">malo sina</name>
    <dbReference type="NCBI Taxonomy" id="4533"/>
    <lineage>
        <taxon>Eukaryota</taxon>
        <taxon>Viridiplantae</taxon>
        <taxon>Streptophyta</taxon>
        <taxon>Embryophyta</taxon>
        <taxon>Tracheophyta</taxon>
        <taxon>Spermatophyta</taxon>
        <taxon>Magnoliopsida</taxon>
        <taxon>Liliopsida</taxon>
        <taxon>Poales</taxon>
        <taxon>Poaceae</taxon>
        <taxon>BOP clade</taxon>
        <taxon>Oryzoideae</taxon>
        <taxon>Oryzeae</taxon>
        <taxon>Oryzinae</taxon>
        <taxon>Oryza</taxon>
    </lineage>
</organism>
<evidence type="ECO:0000256" key="1">
    <source>
        <dbReference type="SAM" id="Phobius"/>
    </source>
</evidence>
<evidence type="ECO:0008006" key="5">
    <source>
        <dbReference type="Google" id="ProtNLM"/>
    </source>
</evidence>
<feature type="transmembrane region" description="Helical" evidence="1">
    <location>
        <begin position="70"/>
        <end position="93"/>
    </location>
</feature>
<name>J3MC93_ORYBR</name>
<feature type="chain" id="PRO_5003774612" description="Secreted protein" evidence="2">
    <location>
        <begin position="19"/>
        <end position="149"/>
    </location>
</feature>
<reference evidence="3" key="1">
    <citation type="journal article" date="2013" name="Nat. Commun.">
        <title>Whole-genome sequencing of Oryza brachyantha reveals mechanisms underlying Oryza genome evolution.</title>
        <authorList>
            <person name="Chen J."/>
            <person name="Huang Q."/>
            <person name="Gao D."/>
            <person name="Wang J."/>
            <person name="Lang Y."/>
            <person name="Liu T."/>
            <person name="Li B."/>
            <person name="Bai Z."/>
            <person name="Luis Goicoechea J."/>
            <person name="Liang C."/>
            <person name="Chen C."/>
            <person name="Zhang W."/>
            <person name="Sun S."/>
            <person name="Liao Y."/>
            <person name="Zhang X."/>
            <person name="Yang L."/>
            <person name="Song C."/>
            <person name="Wang M."/>
            <person name="Shi J."/>
            <person name="Liu G."/>
            <person name="Liu J."/>
            <person name="Zhou H."/>
            <person name="Zhou W."/>
            <person name="Yu Q."/>
            <person name="An N."/>
            <person name="Chen Y."/>
            <person name="Cai Q."/>
            <person name="Wang B."/>
            <person name="Liu B."/>
            <person name="Min J."/>
            <person name="Huang Y."/>
            <person name="Wu H."/>
            <person name="Li Z."/>
            <person name="Zhang Y."/>
            <person name="Yin Y."/>
            <person name="Song W."/>
            <person name="Jiang J."/>
            <person name="Jackson S.A."/>
            <person name="Wing R.A."/>
            <person name="Wang J."/>
            <person name="Chen M."/>
        </authorList>
    </citation>
    <scope>NUCLEOTIDE SEQUENCE [LARGE SCALE GENOMIC DNA]</scope>
    <source>
        <strain evidence="3">cv. IRGC 101232</strain>
    </source>
</reference>
<sequence>MFLHWIIQYCYVCSQVLLQLPSPADQLPNAGGGARWPQPLASGDTRAYQASTPSPQPTRLVGGLALSLRLFVTVTVAAAGAGVPCAPVPMPSWQKRWRKRRIRRSLHVVSMKCQIKPYKMSLARYFAAPNYLYHFIYNFIVFFSSSHTK</sequence>
<keyword evidence="1" id="KW-1133">Transmembrane helix</keyword>
<evidence type="ECO:0000256" key="2">
    <source>
        <dbReference type="SAM" id="SignalP"/>
    </source>
</evidence>
<reference evidence="3" key="2">
    <citation type="submission" date="2013-04" db="UniProtKB">
        <authorList>
            <consortium name="EnsemblPlants"/>
        </authorList>
    </citation>
    <scope>IDENTIFICATION</scope>
</reference>
<protein>
    <recommendedName>
        <fullName evidence="5">Secreted protein</fullName>
    </recommendedName>
</protein>
<keyword evidence="2" id="KW-0732">Signal</keyword>
<dbReference type="Gramene" id="OB06G16370.1">
    <property type="protein sequence ID" value="OB06G16370.1"/>
    <property type="gene ID" value="OB06G16370"/>
</dbReference>
<proteinExistence type="predicted"/>
<keyword evidence="1" id="KW-0472">Membrane</keyword>
<accession>J3MC93</accession>
<feature type="transmembrane region" description="Helical" evidence="1">
    <location>
        <begin position="122"/>
        <end position="143"/>
    </location>
</feature>
<dbReference type="EnsemblPlants" id="OB06G16370.1">
    <property type="protein sequence ID" value="OB06G16370.1"/>
    <property type="gene ID" value="OB06G16370"/>
</dbReference>
<feature type="signal peptide" evidence="2">
    <location>
        <begin position="1"/>
        <end position="18"/>
    </location>
</feature>
<dbReference type="Proteomes" id="UP000006038">
    <property type="component" value="Chromosome 6"/>
</dbReference>
<keyword evidence="1" id="KW-0812">Transmembrane</keyword>
<dbReference type="AlphaFoldDB" id="J3MC93"/>